<gene>
    <name evidence="1" type="ORF">CEP54_009777</name>
</gene>
<evidence type="ECO:0008006" key="3">
    <source>
        <dbReference type="Google" id="ProtNLM"/>
    </source>
</evidence>
<sequence length="281" mass="31973">MASIPRAQLSPSVFLYNPDPKTDPKPGPRLIIFAPWAFAQENHIAKYVAKYRELFPGSTILVLKCFLRHMFFHPEARRELIPAVEVIRNVLGTETASDGDKGPSLFIHAFSNTGLSTTYNLGDVYAATSSPDDKDQGRLPLHATVLDSTPGRYEYWAIVSAVMFGVPRGRWLQRLFSLPLAHLLSSVMWIWMRVLGGRDWVPIWGDRANDPSRTVETCRSYVYSRVDPLVPHFIVEEHVKDARDKGYAVLHQVDFGDSDHVAHARTNPERYWKIVKETWEA</sequence>
<evidence type="ECO:0000313" key="1">
    <source>
        <dbReference type="EMBL" id="RSL54591.1"/>
    </source>
</evidence>
<name>A0A428PNF4_9HYPO</name>
<dbReference type="InterPro" id="IPR008547">
    <property type="entry name" value="DUF829_TMEM53"/>
</dbReference>
<dbReference type="PANTHER" id="PTHR12265:SF40">
    <property type="entry name" value="DUF829-DOMAIN-CONTAINING PROTEIN"/>
    <property type="match status" value="1"/>
</dbReference>
<evidence type="ECO:0000313" key="2">
    <source>
        <dbReference type="Proteomes" id="UP000288168"/>
    </source>
</evidence>
<dbReference type="OrthoDB" id="77878at2759"/>
<organism evidence="1 2">
    <name type="scientific">Fusarium duplospermum</name>
    <dbReference type="NCBI Taxonomy" id="1325734"/>
    <lineage>
        <taxon>Eukaryota</taxon>
        <taxon>Fungi</taxon>
        <taxon>Dikarya</taxon>
        <taxon>Ascomycota</taxon>
        <taxon>Pezizomycotina</taxon>
        <taxon>Sordariomycetes</taxon>
        <taxon>Hypocreomycetidae</taxon>
        <taxon>Hypocreales</taxon>
        <taxon>Nectriaceae</taxon>
        <taxon>Fusarium</taxon>
        <taxon>Fusarium solani species complex</taxon>
    </lineage>
</organism>
<accession>A0A428PNF4</accession>
<protein>
    <recommendedName>
        <fullName evidence="3">Indole-diterpene biosynthesis protein PaxU</fullName>
    </recommendedName>
</protein>
<reference evidence="1 2" key="1">
    <citation type="submission" date="2017-06" db="EMBL/GenBank/DDBJ databases">
        <title>Comparative genomic analysis of Ambrosia Fusariam Clade fungi.</title>
        <authorList>
            <person name="Stajich J.E."/>
            <person name="Carrillo J."/>
            <person name="Kijimoto T."/>
            <person name="Eskalen A."/>
            <person name="O'Donnell K."/>
            <person name="Kasson M."/>
        </authorList>
    </citation>
    <scope>NUCLEOTIDE SEQUENCE [LARGE SCALE GENOMIC DNA]</scope>
    <source>
        <strain evidence="1 2">NRRL62584</strain>
    </source>
</reference>
<proteinExistence type="predicted"/>
<dbReference type="Pfam" id="PF05705">
    <property type="entry name" value="DUF829"/>
    <property type="match status" value="1"/>
</dbReference>
<keyword evidence="2" id="KW-1185">Reference proteome</keyword>
<dbReference type="AlphaFoldDB" id="A0A428PNF4"/>
<comment type="caution">
    <text evidence="1">The sequence shown here is derived from an EMBL/GenBank/DDBJ whole genome shotgun (WGS) entry which is preliminary data.</text>
</comment>
<dbReference type="Proteomes" id="UP000288168">
    <property type="component" value="Unassembled WGS sequence"/>
</dbReference>
<dbReference type="PANTHER" id="PTHR12265">
    <property type="entry name" value="TRANSMEMBRANE PROTEIN 53"/>
    <property type="match status" value="1"/>
</dbReference>
<dbReference type="EMBL" id="NKCI01000109">
    <property type="protein sequence ID" value="RSL54591.1"/>
    <property type="molecule type" value="Genomic_DNA"/>
</dbReference>